<dbReference type="Pfam" id="PF11915">
    <property type="entry name" value="DUF3433"/>
    <property type="match status" value="2"/>
</dbReference>
<evidence type="ECO:0000313" key="4">
    <source>
        <dbReference type="Proteomes" id="UP001412239"/>
    </source>
</evidence>
<keyword evidence="2" id="KW-0812">Transmembrane</keyword>
<feature type="transmembrane region" description="Helical" evidence="2">
    <location>
        <begin position="378"/>
        <end position="398"/>
    </location>
</feature>
<sequence>MAKSRISRIDSDSFDPAIGWETIDFPDATAYSSTHPSSPGSPYAPLGSQHGYYGSGGYGHRHSPSQTEEFSRTRHGEPVFSSPEISPQMRPVPEDGVPESLRIASPLSPMFPRGGNPPLNPPYAAASAQTYGFQTNSHKRRSTIENSVPQLPPPTAGGYSRNNSNNRNSVAYDIPAPPPPPTVPMDFDDTDYERVRLTEHNRISYEGGGGGGGQFISGGWGGPDRRPSMAKRLGDKILGTVKGRGSRLSARSYLGPIRDRGGGFGDGIGEGDYTKVDERDDEEPVGYDISSFGADFIPAPAAKAMEDYKMDADYAYTGTGEVIDLSSFGGGGDSNERRDSDAFSLHRAGTMENSDKQSYYFPPNRVIPNWKPVSMRPWFIACLLLCSLGLIGGVETLYQFSDKGLIRKGGSKGIISFKRVDKDLSMVSFAMWKYLPVLIAVIYGILWKITDTEVKRTEPYYQLSRGVKGALAASTLNIEYQTFWSLLVPIAAIQHRQWLVVASSVASLLAFALVPVLLSVFIEISPSQRSRKKMMFPGTNIRMPDADIEKTIVVDKFFSRILEATVAIIFLLGAGMVVVLSRRRSGLLGDPSGIAGVAAMANKSHILMDFKDLDSASEETIHKQLNKRTYILHKGALWQAQLLKENERDVNAPKAMNPHPLILRLKGGLPFIAFLLILCGILPPLAYGPLGVVVDQTPWALTFLAVLIKSIWEIVEKDMRMLEPFWVLFNRHAPSSVLTLDYSATIPGYLVLKAASKGHFLLAWVGFVSLLVEVLTVVMGSLDSTGGEESDLSFTVSFVLGVIILCVTILTMGLVLHLRRAPFLPRQPGTISSVLAFIHQSKMLVDFEGTEEQSTAMRKKKLRRLGHTYGFGWFRGRDDKWHLGIDHEELLQGYKFGKSALDGVIQNVDWEHCTV</sequence>
<feature type="transmembrane region" description="Helical" evidence="2">
    <location>
        <begin position="498"/>
        <end position="522"/>
    </location>
</feature>
<protein>
    <submittedName>
        <fullName evidence="3">Uncharacterized protein</fullName>
    </submittedName>
</protein>
<dbReference type="AlphaFoldDB" id="A0A292Q508"/>
<gene>
    <name evidence="3" type="ORF">GSTUAT00001705001</name>
</gene>
<feature type="transmembrane region" description="Helical" evidence="2">
    <location>
        <begin position="699"/>
        <end position="715"/>
    </location>
</feature>
<feature type="compositionally biased region" description="Low complexity" evidence="1">
    <location>
        <begin position="160"/>
        <end position="169"/>
    </location>
</feature>
<feature type="transmembrane region" description="Helical" evidence="2">
    <location>
        <begin position="668"/>
        <end position="687"/>
    </location>
</feature>
<evidence type="ECO:0000256" key="2">
    <source>
        <dbReference type="SAM" id="Phobius"/>
    </source>
</evidence>
<dbReference type="InterPro" id="IPR021840">
    <property type="entry name" value="DUF3433"/>
</dbReference>
<dbReference type="Proteomes" id="UP001412239">
    <property type="component" value="Unassembled WGS sequence"/>
</dbReference>
<keyword evidence="2" id="KW-0472">Membrane</keyword>
<feature type="region of interest" description="Disordered" evidence="1">
    <location>
        <begin position="27"/>
        <end position="95"/>
    </location>
</feature>
<feature type="transmembrane region" description="Helical" evidence="2">
    <location>
        <begin position="432"/>
        <end position="450"/>
    </location>
</feature>
<feature type="compositionally biased region" description="Polar residues" evidence="1">
    <location>
        <begin position="30"/>
        <end position="40"/>
    </location>
</feature>
<feature type="region of interest" description="Disordered" evidence="1">
    <location>
        <begin position="134"/>
        <end position="184"/>
    </location>
</feature>
<feature type="transmembrane region" description="Helical" evidence="2">
    <location>
        <begin position="760"/>
        <end position="782"/>
    </location>
</feature>
<evidence type="ECO:0000256" key="1">
    <source>
        <dbReference type="SAM" id="MobiDB-lite"/>
    </source>
</evidence>
<feature type="transmembrane region" description="Helical" evidence="2">
    <location>
        <begin position="794"/>
        <end position="816"/>
    </location>
</feature>
<dbReference type="PANTHER" id="PTHR37544">
    <property type="entry name" value="SPRAY-RELATED"/>
    <property type="match status" value="1"/>
</dbReference>
<dbReference type="EMBL" id="LN890961">
    <property type="protein sequence ID" value="CUS14191.1"/>
    <property type="molecule type" value="Genomic_DNA"/>
</dbReference>
<reference evidence="3" key="1">
    <citation type="submission" date="2015-10" db="EMBL/GenBank/DDBJ databases">
        <authorList>
            <person name="Regsiter A."/>
            <person name="william w."/>
        </authorList>
    </citation>
    <scope>NUCLEOTIDE SEQUENCE</scope>
    <source>
        <strain evidence="3">Montdore</strain>
    </source>
</reference>
<dbReference type="PANTHER" id="PTHR37544:SF3">
    <property type="entry name" value="SPRAY"/>
    <property type="match status" value="1"/>
</dbReference>
<keyword evidence="2" id="KW-1133">Transmembrane helix</keyword>
<evidence type="ECO:0000313" key="3">
    <source>
        <dbReference type="EMBL" id="CUS14191.1"/>
    </source>
</evidence>
<organism evidence="3 4">
    <name type="scientific">Tuber aestivum</name>
    <name type="common">summer truffle</name>
    <dbReference type="NCBI Taxonomy" id="59557"/>
    <lineage>
        <taxon>Eukaryota</taxon>
        <taxon>Fungi</taxon>
        <taxon>Dikarya</taxon>
        <taxon>Ascomycota</taxon>
        <taxon>Pezizomycotina</taxon>
        <taxon>Pezizomycetes</taxon>
        <taxon>Pezizales</taxon>
        <taxon>Tuberaceae</taxon>
        <taxon>Tuber</taxon>
    </lineage>
</organism>
<feature type="transmembrane region" description="Helical" evidence="2">
    <location>
        <begin position="561"/>
        <end position="580"/>
    </location>
</feature>
<name>A0A292Q508_9PEZI</name>
<keyword evidence="4" id="KW-1185">Reference proteome</keyword>
<proteinExistence type="predicted"/>
<accession>A0A292Q508</accession>